<evidence type="ECO:0000313" key="3">
    <source>
        <dbReference type="Proteomes" id="UP000192936"/>
    </source>
</evidence>
<dbReference type="InterPro" id="IPR006311">
    <property type="entry name" value="TAT_signal"/>
</dbReference>
<proteinExistence type="predicted"/>
<dbReference type="AlphaFoldDB" id="A0A1X7GI92"/>
<dbReference type="STRING" id="286727.SAMN02982917_3866"/>
<dbReference type="PROSITE" id="PS51318">
    <property type="entry name" value="TAT"/>
    <property type="match status" value="1"/>
</dbReference>
<reference evidence="2 3" key="1">
    <citation type="submission" date="2017-04" db="EMBL/GenBank/DDBJ databases">
        <authorList>
            <person name="Afonso C.L."/>
            <person name="Miller P.J."/>
            <person name="Scott M.A."/>
            <person name="Spackman E."/>
            <person name="Goraichik I."/>
            <person name="Dimitrov K.M."/>
            <person name="Suarez D.L."/>
            <person name="Swayne D.E."/>
        </authorList>
    </citation>
    <scope>NUCLEOTIDE SEQUENCE [LARGE SCALE GENOMIC DNA]</scope>
    <source>
        <strain evidence="2 3">A2P</strain>
    </source>
</reference>
<dbReference type="InterPro" id="IPR014177">
    <property type="entry name" value="Formate_DH_TAT-contain"/>
</dbReference>
<dbReference type="RefSeq" id="WP_244560737.1">
    <property type="nucleotide sequence ID" value="NZ_FXAK01000007.1"/>
</dbReference>
<evidence type="ECO:0000313" key="2">
    <source>
        <dbReference type="EMBL" id="SMF70131.1"/>
    </source>
</evidence>
<organism evidence="2 3">
    <name type="scientific">Azospirillum oryzae</name>
    <dbReference type="NCBI Taxonomy" id="286727"/>
    <lineage>
        <taxon>Bacteria</taxon>
        <taxon>Pseudomonadati</taxon>
        <taxon>Pseudomonadota</taxon>
        <taxon>Alphaproteobacteria</taxon>
        <taxon>Rhodospirillales</taxon>
        <taxon>Azospirillaceae</taxon>
        <taxon>Azospirillum</taxon>
    </lineage>
</organism>
<dbReference type="Proteomes" id="UP000192936">
    <property type="component" value="Unassembled WGS sequence"/>
</dbReference>
<evidence type="ECO:0000256" key="1">
    <source>
        <dbReference type="SAM" id="MobiDB-lite"/>
    </source>
</evidence>
<dbReference type="EMBL" id="FXAK01000007">
    <property type="protein sequence ID" value="SMF70131.1"/>
    <property type="molecule type" value="Genomic_DNA"/>
</dbReference>
<dbReference type="NCBIfam" id="TIGR02811">
    <property type="entry name" value="formate_TAT"/>
    <property type="match status" value="1"/>
</dbReference>
<feature type="compositionally biased region" description="Basic and acidic residues" evidence="1">
    <location>
        <begin position="8"/>
        <end position="17"/>
    </location>
</feature>
<feature type="region of interest" description="Disordered" evidence="1">
    <location>
        <begin position="1"/>
        <end position="23"/>
    </location>
</feature>
<sequence length="83" mass="8626">MTRNAVKATDEAAKRNTDIQGSEKGLARRDLFRVAGLGVGALGAVAAGVTAASGTAEAAPAETTSTGYRETDHVRKVYEVSRF</sequence>
<name>A0A1X7GI92_9PROT</name>
<gene>
    <name evidence="2" type="ORF">SAMN02982917_3866</name>
</gene>
<accession>A0A1X7GI92</accession>
<protein>
    <submittedName>
        <fullName evidence="2">Formate dehydrogenase region TAT target</fullName>
    </submittedName>
</protein>